<dbReference type="SUPFAM" id="SSF54292">
    <property type="entry name" value="2Fe-2S ferredoxin-like"/>
    <property type="match status" value="1"/>
</dbReference>
<keyword evidence="5" id="KW-0411">Iron-sulfur</keyword>
<keyword evidence="9" id="KW-1185">Reference proteome</keyword>
<keyword evidence="3" id="KW-0479">Metal-binding</keyword>
<feature type="domain" description="2Fe-2S ferredoxin-type" evidence="7">
    <location>
        <begin position="2"/>
        <end position="98"/>
    </location>
</feature>
<dbReference type="PANTHER" id="PTHR23426">
    <property type="entry name" value="FERREDOXIN/ADRENODOXIN"/>
    <property type="match status" value="1"/>
</dbReference>
<evidence type="ECO:0000313" key="9">
    <source>
        <dbReference type="Proteomes" id="UP000053051"/>
    </source>
</evidence>
<dbReference type="PROSITE" id="PS51085">
    <property type="entry name" value="2FE2S_FER_2"/>
    <property type="match status" value="1"/>
</dbReference>
<dbReference type="InterPro" id="IPR036010">
    <property type="entry name" value="2Fe-2S_ferredoxin-like_sf"/>
</dbReference>
<keyword evidence="2" id="KW-0001">2Fe-2S</keyword>
<comment type="cofactor">
    <cofactor evidence="6">
        <name>[2Fe-2S] cluster</name>
        <dbReference type="ChEBI" id="CHEBI:190135"/>
    </cofactor>
</comment>
<dbReference type="RefSeq" id="WP_008233742.1">
    <property type="nucleotide sequence ID" value="NZ_CAIY01000044.1"/>
</dbReference>
<dbReference type="GO" id="GO:0140647">
    <property type="term" value="P:P450-containing electron transport chain"/>
    <property type="evidence" value="ECO:0007669"/>
    <property type="project" value="InterPro"/>
</dbReference>
<dbReference type="InterPro" id="IPR012675">
    <property type="entry name" value="Beta-grasp_dom_sf"/>
</dbReference>
<proteinExistence type="inferred from homology"/>
<gene>
    <name evidence="8" type="ORF">RINTHH_11750</name>
</gene>
<dbReference type="Gene3D" id="3.10.20.30">
    <property type="match status" value="1"/>
</dbReference>
<dbReference type="Proteomes" id="UP000053051">
    <property type="component" value="Unassembled WGS sequence"/>
</dbReference>
<accession>M1X2S4</accession>
<comment type="similarity">
    <text evidence="1">Belongs to the adrenodoxin/putidaredoxin family.</text>
</comment>
<dbReference type="EMBL" id="CAIY01000044">
    <property type="protein sequence ID" value="CCH67330.1"/>
    <property type="molecule type" value="Genomic_DNA"/>
</dbReference>
<dbReference type="GO" id="GO:0051537">
    <property type="term" value="F:2 iron, 2 sulfur cluster binding"/>
    <property type="evidence" value="ECO:0007669"/>
    <property type="project" value="UniProtKB-KW"/>
</dbReference>
<dbReference type="STRING" id="1165094.RINTHH_11750"/>
<evidence type="ECO:0000256" key="3">
    <source>
        <dbReference type="ARBA" id="ARBA00022723"/>
    </source>
</evidence>
<dbReference type="Pfam" id="PF00111">
    <property type="entry name" value="Fer2"/>
    <property type="match status" value="1"/>
</dbReference>
<dbReference type="OrthoDB" id="425218at2"/>
<keyword evidence="4" id="KW-0408">Iron</keyword>
<sequence length="98" mass="10533">MSNINFINEKKEVVAATGANLRQKAIENGVGIYKIFGKMMNCSGCGQCGTCAVEILDGIENLSSPTEAENRLLRKKPANFRLACQTLVNGSVDVVTKP</sequence>
<dbReference type="InterPro" id="IPR001041">
    <property type="entry name" value="2Fe-2S_ferredoxin-type"/>
</dbReference>
<name>M1X2S4_9NOST</name>
<dbReference type="PANTHER" id="PTHR23426:SF65">
    <property type="entry name" value="FERREDOXIN-2, MITOCHONDRIAL"/>
    <property type="match status" value="1"/>
</dbReference>
<protein>
    <submittedName>
        <fullName evidence="8">Ferredoxin</fullName>
    </submittedName>
</protein>
<evidence type="ECO:0000256" key="1">
    <source>
        <dbReference type="ARBA" id="ARBA00010914"/>
    </source>
</evidence>
<reference evidence="8 9" key="1">
    <citation type="submission" date="2012-05" db="EMBL/GenBank/DDBJ databases">
        <authorList>
            <person name="Hilton J."/>
        </authorList>
    </citation>
    <scope>NUCLEOTIDE SEQUENCE [LARGE SCALE GENOMIC DNA]</scope>
    <source>
        <strain evidence="8 9">HH01</strain>
    </source>
</reference>
<evidence type="ECO:0000313" key="8">
    <source>
        <dbReference type="EMBL" id="CCH67330.1"/>
    </source>
</evidence>
<evidence type="ECO:0000256" key="5">
    <source>
        <dbReference type="ARBA" id="ARBA00023014"/>
    </source>
</evidence>
<evidence type="ECO:0000256" key="4">
    <source>
        <dbReference type="ARBA" id="ARBA00023004"/>
    </source>
</evidence>
<comment type="caution">
    <text evidence="8">The sequence shown here is derived from an EMBL/GenBank/DDBJ whole genome shotgun (WGS) entry which is preliminary data.</text>
</comment>
<evidence type="ECO:0000256" key="2">
    <source>
        <dbReference type="ARBA" id="ARBA00022714"/>
    </source>
</evidence>
<dbReference type="GO" id="GO:0046872">
    <property type="term" value="F:metal ion binding"/>
    <property type="evidence" value="ECO:0007669"/>
    <property type="project" value="UniProtKB-KW"/>
</dbReference>
<dbReference type="CDD" id="cd00207">
    <property type="entry name" value="fer2"/>
    <property type="match status" value="1"/>
</dbReference>
<dbReference type="GO" id="GO:0009055">
    <property type="term" value="F:electron transfer activity"/>
    <property type="evidence" value="ECO:0007669"/>
    <property type="project" value="TreeGrafter"/>
</dbReference>
<evidence type="ECO:0000259" key="7">
    <source>
        <dbReference type="PROSITE" id="PS51085"/>
    </source>
</evidence>
<dbReference type="AlphaFoldDB" id="M1X2S4"/>
<dbReference type="InterPro" id="IPR001055">
    <property type="entry name" value="Adrenodoxin-like"/>
</dbReference>
<reference evidence="9" key="2">
    <citation type="submission" date="2016-01" db="EMBL/GenBank/DDBJ databases">
        <title>Diatom-associated endosymboitic cyanobacterium lacks core nitrogen metabolism enzymes.</title>
        <authorList>
            <person name="Hilton J.A."/>
            <person name="Foster R.A."/>
            <person name="Tripp H.J."/>
            <person name="Carter B.J."/>
            <person name="Zehr J.P."/>
            <person name="Villareal T.A."/>
        </authorList>
    </citation>
    <scope>NUCLEOTIDE SEQUENCE [LARGE SCALE GENOMIC DNA]</scope>
    <source>
        <strain evidence="9">HH01</strain>
    </source>
</reference>
<organism evidence="8 9">
    <name type="scientific">Richelia intracellularis HH01</name>
    <dbReference type="NCBI Taxonomy" id="1165094"/>
    <lineage>
        <taxon>Bacteria</taxon>
        <taxon>Bacillati</taxon>
        <taxon>Cyanobacteriota</taxon>
        <taxon>Cyanophyceae</taxon>
        <taxon>Nostocales</taxon>
        <taxon>Nostocaceae</taxon>
        <taxon>Richelia</taxon>
    </lineage>
</organism>
<evidence type="ECO:0000256" key="6">
    <source>
        <dbReference type="ARBA" id="ARBA00034078"/>
    </source>
</evidence>